<name>A0A2X2UN31_9FIRM</name>
<sequence length="90" mass="10417">MEDDIPRDGGRCPEYTYTFLIGLQSFAGRIARGYVKSFHVEELLLFQGLDQMIFIMEDIMDAVGAPMRGRPPEVWTENPVKRQRLSPLWI</sequence>
<dbReference type="EMBL" id="UAVW01000018">
    <property type="protein sequence ID" value="SQB15797.1"/>
    <property type="molecule type" value="Genomic_DNA"/>
</dbReference>
<dbReference type="AlphaFoldDB" id="A0A2X2UN31"/>
<gene>
    <name evidence="1" type="ORF">NCTC11224_04882</name>
</gene>
<dbReference type="RefSeq" id="WP_022201425.1">
    <property type="nucleotide sequence ID" value="NZ_CZAB01000023.1"/>
</dbReference>
<organism evidence="1 2">
    <name type="scientific">Enterocloster clostridioformis</name>
    <dbReference type="NCBI Taxonomy" id="1531"/>
    <lineage>
        <taxon>Bacteria</taxon>
        <taxon>Bacillati</taxon>
        <taxon>Bacillota</taxon>
        <taxon>Clostridia</taxon>
        <taxon>Lachnospirales</taxon>
        <taxon>Lachnospiraceae</taxon>
        <taxon>Enterocloster</taxon>
    </lineage>
</organism>
<evidence type="ECO:0000313" key="1">
    <source>
        <dbReference type="EMBL" id="SQB15797.1"/>
    </source>
</evidence>
<keyword evidence="2" id="KW-1185">Reference proteome</keyword>
<reference evidence="1 2" key="1">
    <citation type="submission" date="2018-06" db="EMBL/GenBank/DDBJ databases">
        <authorList>
            <consortium name="Pathogen Informatics"/>
            <person name="Doyle S."/>
        </authorList>
    </citation>
    <scope>NUCLEOTIDE SEQUENCE [LARGE SCALE GENOMIC DNA]</scope>
    <source>
        <strain evidence="1 2">NCTC11224</strain>
    </source>
</reference>
<proteinExistence type="predicted"/>
<protein>
    <submittedName>
        <fullName evidence="1">Uncharacterized protein</fullName>
    </submittedName>
</protein>
<dbReference type="Proteomes" id="UP000251853">
    <property type="component" value="Unassembled WGS sequence"/>
</dbReference>
<accession>A0A2X2UN31</accession>
<evidence type="ECO:0000313" key="2">
    <source>
        <dbReference type="Proteomes" id="UP000251853"/>
    </source>
</evidence>